<accession>A0A834ZPM5</accession>
<keyword evidence="1" id="KW-0479">Metal-binding</keyword>
<gene>
    <name evidence="3" type="ORF">HHK36_004217</name>
</gene>
<dbReference type="SUPFAM" id="SSF48576">
    <property type="entry name" value="Terpenoid synthases"/>
    <property type="match status" value="1"/>
</dbReference>
<evidence type="ECO:0000313" key="4">
    <source>
        <dbReference type="Proteomes" id="UP000655225"/>
    </source>
</evidence>
<dbReference type="PANTHER" id="PTHR31225">
    <property type="entry name" value="OS04G0344100 PROTEIN-RELATED"/>
    <property type="match status" value="1"/>
</dbReference>
<dbReference type="Proteomes" id="UP000655225">
    <property type="component" value="Unassembled WGS sequence"/>
</dbReference>
<dbReference type="InterPro" id="IPR050148">
    <property type="entry name" value="Terpene_synthase-like"/>
</dbReference>
<feature type="domain" description="Terpene synthase metal-binding" evidence="2">
    <location>
        <begin position="3"/>
        <end position="116"/>
    </location>
</feature>
<protein>
    <recommendedName>
        <fullName evidence="2">Terpene synthase metal-binding domain-containing protein</fullName>
    </recommendedName>
</protein>
<dbReference type="InterPro" id="IPR008949">
    <property type="entry name" value="Isoprenoid_synthase_dom_sf"/>
</dbReference>
<evidence type="ECO:0000256" key="1">
    <source>
        <dbReference type="ARBA" id="ARBA00022723"/>
    </source>
</evidence>
<dbReference type="AlphaFoldDB" id="A0A834ZPM5"/>
<keyword evidence="4" id="KW-1185">Reference proteome</keyword>
<dbReference type="Gene3D" id="1.10.600.10">
    <property type="entry name" value="Farnesyl Diphosphate Synthase"/>
    <property type="match status" value="1"/>
</dbReference>
<organism evidence="3 4">
    <name type="scientific">Tetracentron sinense</name>
    <name type="common">Spur-leaf</name>
    <dbReference type="NCBI Taxonomy" id="13715"/>
    <lineage>
        <taxon>Eukaryota</taxon>
        <taxon>Viridiplantae</taxon>
        <taxon>Streptophyta</taxon>
        <taxon>Embryophyta</taxon>
        <taxon>Tracheophyta</taxon>
        <taxon>Spermatophyta</taxon>
        <taxon>Magnoliopsida</taxon>
        <taxon>Trochodendrales</taxon>
        <taxon>Trochodendraceae</taxon>
        <taxon>Tetracentron</taxon>
    </lineage>
</organism>
<dbReference type="GO" id="GO:0016114">
    <property type="term" value="P:terpenoid biosynthetic process"/>
    <property type="evidence" value="ECO:0007669"/>
    <property type="project" value="InterPro"/>
</dbReference>
<comment type="caution">
    <text evidence="3">The sequence shown here is derived from an EMBL/GenBank/DDBJ whole genome shotgun (WGS) entry which is preliminary data.</text>
</comment>
<sequence length="175" mass="20153">MQVEAKWYYNGYTPSFEEYINNAWSSISGPVIQVHAYFLLGENIAKEALEWLKDYPDLIRWSSMAFRFANDLGTSTDELERGDVSKSVQCFMHESGVSEKIALEHIKHLIAELWKKMNKDRVSSRFPQLFTSFAINIPRAAQCIYQYGDGYGVPDIDTKEQVLSLFIEPIPLIED</sequence>
<evidence type="ECO:0000313" key="3">
    <source>
        <dbReference type="EMBL" id="KAF8411659.1"/>
    </source>
</evidence>
<dbReference type="Pfam" id="PF03936">
    <property type="entry name" value="Terpene_synth_C"/>
    <property type="match status" value="1"/>
</dbReference>
<dbReference type="GO" id="GO:0010333">
    <property type="term" value="F:terpene synthase activity"/>
    <property type="evidence" value="ECO:0007669"/>
    <property type="project" value="InterPro"/>
</dbReference>
<proteinExistence type="predicted"/>
<dbReference type="InterPro" id="IPR005630">
    <property type="entry name" value="Terpene_synthase_metal-bd"/>
</dbReference>
<dbReference type="GO" id="GO:0000287">
    <property type="term" value="F:magnesium ion binding"/>
    <property type="evidence" value="ECO:0007669"/>
    <property type="project" value="InterPro"/>
</dbReference>
<dbReference type="OMA" id="PMFIEIV"/>
<dbReference type="OrthoDB" id="1936865at2759"/>
<reference evidence="3 4" key="1">
    <citation type="submission" date="2020-04" db="EMBL/GenBank/DDBJ databases">
        <title>Plant Genome Project.</title>
        <authorList>
            <person name="Zhang R.-G."/>
        </authorList>
    </citation>
    <scope>NUCLEOTIDE SEQUENCE [LARGE SCALE GENOMIC DNA]</scope>
    <source>
        <strain evidence="3">YNK0</strain>
        <tissue evidence="3">Leaf</tissue>
    </source>
</reference>
<name>A0A834ZPM5_TETSI</name>
<evidence type="ECO:0000259" key="2">
    <source>
        <dbReference type="Pfam" id="PF03936"/>
    </source>
</evidence>
<dbReference type="EMBL" id="JABCRI010000002">
    <property type="protein sequence ID" value="KAF8411659.1"/>
    <property type="molecule type" value="Genomic_DNA"/>
</dbReference>